<evidence type="ECO:0000256" key="10">
    <source>
        <dbReference type="SAM" id="MobiDB-lite"/>
    </source>
</evidence>
<feature type="compositionally biased region" description="Polar residues" evidence="10">
    <location>
        <begin position="640"/>
        <end position="655"/>
    </location>
</feature>
<dbReference type="CDD" id="cd03244">
    <property type="entry name" value="ABCC_MRP_domain2"/>
    <property type="match status" value="1"/>
</dbReference>
<keyword evidence="6" id="KW-0547">Nucleotide-binding</keyword>
<evidence type="ECO:0000256" key="2">
    <source>
        <dbReference type="ARBA" id="ARBA00009726"/>
    </source>
</evidence>
<evidence type="ECO:0000256" key="11">
    <source>
        <dbReference type="SAM" id="Phobius"/>
    </source>
</evidence>
<dbReference type="InterPro" id="IPR003439">
    <property type="entry name" value="ABC_transporter-like_ATP-bd"/>
</dbReference>
<dbReference type="PANTHER" id="PTHR24223">
    <property type="entry name" value="ATP-BINDING CASSETTE SUB-FAMILY C"/>
    <property type="match status" value="1"/>
</dbReference>
<feature type="compositionally biased region" description="Polar residues" evidence="10">
    <location>
        <begin position="717"/>
        <end position="726"/>
    </location>
</feature>
<feature type="transmembrane region" description="Helical" evidence="11">
    <location>
        <begin position="1054"/>
        <end position="1073"/>
    </location>
</feature>
<accession>A0AA85JW49</accession>
<dbReference type="GO" id="GO:0140359">
    <property type="term" value="F:ABC-type transporter activity"/>
    <property type="evidence" value="ECO:0007669"/>
    <property type="project" value="InterPro"/>
</dbReference>
<feature type="compositionally biased region" description="Polar residues" evidence="10">
    <location>
        <begin position="695"/>
        <end position="704"/>
    </location>
</feature>
<evidence type="ECO:0000256" key="7">
    <source>
        <dbReference type="ARBA" id="ARBA00022840"/>
    </source>
</evidence>
<keyword evidence="7" id="KW-0067">ATP-binding</keyword>
<evidence type="ECO:0000256" key="5">
    <source>
        <dbReference type="ARBA" id="ARBA00022737"/>
    </source>
</evidence>
<dbReference type="Pfam" id="PF00005">
    <property type="entry name" value="ABC_tran"/>
    <property type="match status" value="2"/>
</dbReference>
<comment type="similarity">
    <text evidence="2">Belongs to the ABC transporter superfamily. ABCC family. Conjugate transporter (TC 3.A.1.208) subfamily.</text>
</comment>
<feature type="transmembrane region" description="Helical" evidence="11">
    <location>
        <begin position="220"/>
        <end position="239"/>
    </location>
</feature>
<dbReference type="CDD" id="cd18580">
    <property type="entry name" value="ABC_6TM_ABCC_D2"/>
    <property type="match status" value="1"/>
</dbReference>
<dbReference type="SUPFAM" id="SSF90123">
    <property type="entry name" value="ABC transporter transmembrane region"/>
    <property type="match status" value="2"/>
</dbReference>
<feature type="transmembrane region" description="Helical" evidence="11">
    <location>
        <begin position="772"/>
        <end position="796"/>
    </location>
</feature>
<dbReference type="InterPro" id="IPR017871">
    <property type="entry name" value="ABC_transporter-like_CS"/>
</dbReference>
<dbReference type="InterPro" id="IPR036640">
    <property type="entry name" value="ABC1_TM_sf"/>
</dbReference>
<reference evidence="15" key="2">
    <citation type="submission" date="2023-11" db="UniProtKB">
        <authorList>
            <consortium name="WormBaseParasite"/>
        </authorList>
    </citation>
    <scope>IDENTIFICATION</scope>
</reference>
<feature type="transmembrane region" description="Helical" evidence="11">
    <location>
        <begin position="120"/>
        <end position="144"/>
    </location>
</feature>
<keyword evidence="14" id="KW-1185">Reference proteome</keyword>
<dbReference type="Gene3D" id="3.40.50.300">
    <property type="entry name" value="P-loop containing nucleotide triphosphate hydrolases"/>
    <property type="match status" value="2"/>
</dbReference>
<feature type="domain" description="ABC transporter" evidence="12">
    <location>
        <begin position="1118"/>
        <end position="1352"/>
    </location>
</feature>
<keyword evidence="8 11" id="KW-1133">Transmembrane helix</keyword>
<feature type="region of interest" description="Disordered" evidence="10">
    <location>
        <begin position="640"/>
        <end position="730"/>
    </location>
</feature>
<feature type="domain" description="ABC transmembrane type-1" evidence="13">
    <location>
        <begin position="841"/>
        <end position="1081"/>
    </location>
</feature>
<keyword evidence="9 11" id="KW-0472">Membrane</keyword>
<dbReference type="WBParaSite" id="TREG1_44470.1">
    <property type="protein sequence ID" value="TREG1_44470.1"/>
    <property type="gene ID" value="TREG1_44470"/>
</dbReference>
<dbReference type="Gene3D" id="1.20.1560.10">
    <property type="entry name" value="ABC transporter type 1, transmembrane domain"/>
    <property type="match status" value="2"/>
</dbReference>
<evidence type="ECO:0000256" key="9">
    <source>
        <dbReference type="ARBA" id="ARBA00023136"/>
    </source>
</evidence>
<dbReference type="CDD" id="cd18579">
    <property type="entry name" value="ABC_6TM_ABCC_D1"/>
    <property type="match status" value="1"/>
</dbReference>
<name>A0AA85JW49_TRIRE</name>
<dbReference type="InterPro" id="IPR027417">
    <property type="entry name" value="P-loop_NTPase"/>
</dbReference>
<dbReference type="FunFam" id="3.40.50.300:FF:000163">
    <property type="entry name" value="Multidrug resistance-associated protein member 4"/>
    <property type="match status" value="1"/>
</dbReference>
<evidence type="ECO:0000259" key="13">
    <source>
        <dbReference type="PROSITE" id="PS50929"/>
    </source>
</evidence>
<keyword evidence="5" id="KW-0677">Repeat</keyword>
<dbReference type="InterPro" id="IPR050173">
    <property type="entry name" value="ABC_transporter_C-like"/>
</dbReference>
<dbReference type="InterPro" id="IPR044726">
    <property type="entry name" value="ABCC_6TM_D2"/>
</dbReference>
<organism evidence="14 15">
    <name type="scientific">Trichobilharzia regenti</name>
    <name type="common">Nasal bird schistosome</name>
    <dbReference type="NCBI Taxonomy" id="157069"/>
    <lineage>
        <taxon>Eukaryota</taxon>
        <taxon>Metazoa</taxon>
        <taxon>Spiralia</taxon>
        <taxon>Lophotrochozoa</taxon>
        <taxon>Platyhelminthes</taxon>
        <taxon>Trematoda</taxon>
        <taxon>Digenea</taxon>
        <taxon>Strigeidida</taxon>
        <taxon>Schistosomatoidea</taxon>
        <taxon>Schistosomatidae</taxon>
        <taxon>Trichobilharzia</taxon>
    </lineage>
</organism>
<dbReference type="SMART" id="SM00382">
    <property type="entry name" value="AAA"/>
    <property type="match status" value="2"/>
</dbReference>
<feature type="transmembrane region" description="Helical" evidence="11">
    <location>
        <begin position="839"/>
        <end position="865"/>
    </location>
</feature>
<proteinExistence type="inferred from homology"/>
<keyword evidence="4 11" id="KW-0812">Transmembrane</keyword>
<evidence type="ECO:0000313" key="14">
    <source>
        <dbReference type="Proteomes" id="UP000050795"/>
    </source>
</evidence>
<dbReference type="InterPro" id="IPR011527">
    <property type="entry name" value="ABC1_TM_dom"/>
</dbReference>
<feature type="domain" description="ABC transporter" evidence="12">
    <location>
        <begin position="403"/>
        <end position="626"/>
    </location>
</feature>
<dbReference type="SUPFAM" id="SSF52540">
    <property type="entry name" value="P-loop containing nucleoside triphosphate hydrolases"/>
    <property type="match status" value="2"/>
</dbReference>
<dbReference type="PROSITE" id="PS50929">
    <property type="entry name" value="ABC_TM1F"/>
    <property type="match status" value="2"/>
</dbReference>
<feature type="transmembrane region" description="Helical" evidence="11">
    <location>
        <begin position="1028"/>
        <end position="1048"/>
    </location>
</feature>
<dbReference type="CDD" id="cd03250">
    <property type="entry name" value="ABCC_MRP_domain1"/>
    <property type="match status" value="1"/>
</dbReference>
<protein>
    <submittedName>
        <fullName evidence="15">Uncharacterized protein</fullName>
    </submittedName>
</protein>
<dbReference type="FunFam" id="3.40.50.300:FF:000997">
    <property type="entry name" value="Multidrug resistance-associated protein 1"/>
    <property type="match status" value="1"/>
</dbReference>
<evidence type="ECO:0000256" key="8">
    <source>
        <dbReference type="ARBA" id="ARBA00022989"/>
    </source>
</evidence>
<feature type="domain" description="ABC transmembrane type-1" evidence="13">
    <location>
        <begin position="81"/>
        <end position="299"/>
    </location>
</feature>
<evidence type="ECO:0000259" key="12">
    <source>
        <dbReference type="PROSITE" id="PS50893"/>
    </source>
</evidence>
<feature type="compositionally biased region" description="Basic and acidic residues" evidence="10">
    <location>
        <begin position="705"/>
        <end position="716"/>
    </location>
</feature>
<dbReference type="PANTHER" id="PTHR24223:SF456">
    <property type="entry name" value="MULTIDRUG RESISTANCE-ASSOCIATED PROTEIN LETHAL(2)03659"/>
    <property type="match status" value="1"/>
</dbReference>
<reference evidence="14" key="1">
    <citation type="submission" date="2022-06" db="EMBL/GenBank/DDBJ databases">
        <authorList>
            <person name="Berger JAMES D."/>
            <person name="Berger JAMES D."/>
        </authorList>
    </citation>
    <scope>NUCLEOTIDE SEQUENCE [LARGE SCALE GENOMIC DNA]</scope>
</reference>
<dbReference type="GO" id="GO:0005524">
    <property type="term" value="F:ATP binding"/>
    <property type="evidence" value="ECO:0007669"/>
    <property type="project" value="UniProtKB-KW"/>
</dbReference>
<dbReference type="GO" id="GO:0016020">
    <property type="term" value="C:membrane"/>
    <property type="evidence" value="ECO:0007669"/>
    <property type="project" value="UniProtKB-SubCell"/>
</dbReference>
<evidence type="ECO:0000256" key="1">
    <source>
        <dbReference type="ARBA" id="ARBA00004141"/>
    </source>
</evidence>
<dbReference type="Pfam" id="PF00664">
    <property type="entry name" value="ABC_membrane"/>
    <property type="match status" value="2"/>
</dbReference>
<dbReference type="InterPro" id="IPR003593">
    <property type="entry name" value="AAA+_ATPase"/>
</dbReference>
<dbReference type="InterPro" id="IPR044746">
    <property type="entry name" value="ABCC_6TM_D1"/>
</dbReference>
<evidence type="ECO:0000256" key="3">
    <source>
        <dbReference type="ARBA" id="ARBA00022448"/>
    </source>
</evidence>
<evidence type="ECO:0000256" key="4">
    <source>
        <dbReference type="ARBA" id="ARBA00022692"/>
    </source>
</evidence>
<evidence type="ECO:0000256" key="6">
    <source>
        <dbReference type="ARBA" id="ARBA00022741"/>
    </source>
</evidence>
<feature type="transmembrane region" description="Helical" evidence="11">
    <location>
        <begin position="68"/>
        <end position="89"/>
    </location>
</feature>
<keyword evidence="3" id="KW-0813">Transport</keyword>
<sequence>MIESPYRKANILSKLFLTWLNPLFKAARRGPLNSKEIYIRPTSEAAARVTDDLEKEWIKELSKRKPSIWLAAIRCFWFHIFLAGVFLLVDITTCTLRPILLQQVLLDIESMKVNNVVYKAFVSGLNLALCITFGAISYNTSFWITNRIGMRLRVAVAGLIFKKMLAFSQKSLAETTSGDIITLLTADIQRFDVAFGLLNYFWLAPIQFAVIFWLMSRIALIPSICALIVTLLNIPLGFISNKMYSKLRLSVARATVSRIRLLSDIIKGMRTIKFQTWEDAFFKLVGNFRRKETQLLLKSRFCQLFRFTQVMCQIKTSMTIFILAMVLLNTDSDYLITLKSSYVYTVLNFLGSLFISVTLLLPICLQNTFEVNVTCKRVTDFLFLPELGADIPPEVIESVEPFVQFSNVCAKWKDSASAYNLHQVNYEVFGPQLVAVVGTVGSGKSSFLQAVLGELSITSGLIRRSSDIAYLPGTAWILPGSIRDNILCGLPYEAERYETVLRVTALDVDMTQLPRGDNTHVDERGVNLSGGQKARIGLARIAYSRVPFVLLDDPLSAVDVHVANHIFEECINGFMSNRLRLLATHQVHFLPKVGSIVFLKEGTIYGSGNYSELCEKGLDFHNLHSSAKAEDIKANTMDISESINNNSTPPLITNQKSKEDEHSNTLMKFDSNNNERKTDSKIPLNEESLNRNHLIASSDSASQQRGKEVSCTESETKGNNSNNRTNSEYDHLNEEKARLLDSEKSKVTKGEEKATSENRVVGWRHYCMLARLGGGFCGTFCVAFLFILAVCVYVAWDIWLARWCRQMDNFALNDSENYQRNVSVYSLGSFDLRSKRFNFTVLSCLVIALILVSYTRAMAFFAFMVTAARRLHDKMLHSCLHTPIKFFEMNPSGAIVNRFSKDLTTVDDMLPIAMCDAIQCFLLVLIMGIVIIYMSYWFIIPTIMAIILFYLTQKKYLLISRDLKRLESAAKAPIISWVNVTLQGLPCIRATLRQNDHLVKFQEVMDYHTSVFYLTIAASRWLALRLDLLCVFFTVTIIITCLLLSIYTDFPPSAIGLMITYGINFLGLFQWFIRQSAEVQNQMVSVERIVEYIDLPPELNYTSNQVTLPDNWPQSGQIKFQNFSISYDGEQTWALKNINFVVESGFKVGIVGRTGSGKSTLFSCILRLVTGEQGKILIDDVDIKKVKLEELRKHISVIPQDPMMFAGSIRMNLDPRGEHSDTRIWNALSSVQLEKTISSMDKGLDTLMDEGGSNFSTGERQLLSLARAILDDNRIVLVDEVTANVDSRTDSLIQETLRKQFSTCTVLTITHRLQTIIENDVIVVLENGEIIETGAPHILLHTKQGEGDITDIESMDDEDLPIIGTGPFAKLVRGTGQEESRKLSKMARDAYLKYTQVV</sequence>
<dbReference type="FunFam" id="1.20.1560.10:FF:000013">
    <property type="entry name" value="ABC transporter C family member 2"/>
    <property type="match status" value="1"/>
</dbReference>
<feature type="transmembrane region" description="Helical" evidence="11">
    <location>
        <begin position="936"/>
        <end position="952"/>
    </location>
</feature>
<dbReference type="PROSITE" id="PS00211">
    <property type="entry name" value="ABC_TRANSPORTER_1"/>
    <property type="match status" value="1"/>
</dbReference>
<dbReference type="Proteomes" id="UP000050795">
    <property type="component" value="Unassembled WGS sequence"/>
</dbReference>
<evidence type="ECO:0000313" key="15">
    <source>
        <dbReference type="WBParaSite" id="TREG1_44470.1"/>
    </source>
</evidence>
<dbReference type="PROSITE" id="PS50893">
    <property type="entry name" value="ABC_TRANSPORTER_2"/>
    <property type="match status" value="2"/>
</dbReference>
<feature type="transmembrane region" description="Helical" evidence="11">
    <location>
        <begin position="193"/>
        <end position="214"/>
    </location>
</feature>
<comment type="subcellular location">
    <subcellularLocation>
        <location evidence="1">Membrane</location>
        <topology evidence="1">Multi-pass membrane protein</topology>
    </subcellularLocation>
</comment>
<dbReference type="GO" id="GO:0016887">
    <property type="term" value="F:ATP hydrolysis activity"/>
    <property type="evidence" value="ECO:0007669"/>
    <property type="project" value="InterPro"/>
</dbReference>
<feature type="transmembrane region" description="Helical" evidence="11">
    <location>
        <begin position="342"/>
        <end position="361"/>
    </location>
</feature>